<reference evidence="3" key="2">
    <citation type="submission" date="2021-05" db="UniProtKB">
        <authorList>
            <consortium name="EnsemblPlants"/>
        </authorList>
    </citation>
    <scope>IDENTIFICATION</scope>
    <source>
        <strain evidence="3">subsp. malaccensis</strain>
    </source>
</reference>
<dbReference type="EMBL" id="HG996476">
    <property type="protein sequence ID" value="CAG1853721.1"/>
    <property type="molecule type" value="Genomic_DNA"/>
</dbReference>
<feature type="compositionally biased region" description="Basic residues" evidence="1">
    <location>
        <begin position="32"/>
        <end position="48"/>
    </location>
</feature>
<organism evidence="3 4">
    <name type="scientific">Musa acuminata subsp. malaccensis</name>
    <name type="common">Wild banana</name>
    <name type="synonym">Musa malaccensis</name>
    <dbReference type="NCBI Taxonomy" id="214687"/>
    <lineage>
        <taxon>Eukaryota</taxon>
        <taxon>Viridiplantae</taxon>
        <taxon>Streptophyta</taxon>
        <taxon>Embryophyta</taxon>
        <taxon>Tracheophyta</taxon>
        <taxon>Spermatophyta</taxon>
        <taxon>Magnoliopsida</taxon>
        <taxon>Liliopsida</taxon>
        <taxon>Zingiberales</taxon>
        <taxon>Musaceae</taxon>
        <taxon>Musa</taxon>
    </lineage>
</organism>
<dbReference type="EnsemblPlants" id="Ma10_t16550.1">
    <property type="protein sequence ID" value="Ma10_p16550.1"/>
    <property type="gene ID" value="Ma10_g16550"/>
</dbReference>
<sequence>MILSNDIFNSMYIYPLYLCVLTKFFLKDSKHPQGHRHHDSSRHQHSPKHSLQVPDASSLMPAQGSSPSSCLTCKLQKAQKNAK</sequence>
<reference evidence="2" key="1">
    <citation type="submission" date="2021-03" db="EMBL/GenBank/DDBJ databases">
        <authorList>
            <consortium name="Genoscope - CEA"/>
            <person name="William W."/>
        </authorList>
    </citation>
    <scope>NUCLEOTIDE SEQUENCE</scope>
    <source>
        <strain evidence="2">Doubled-haploid Pahang</strain>
    </source>
</reference>
<proteinExistence type="predicted"/>
<dbReference type="Gramene" id="Ma10_t16550.1">
    <property type="protein sequence ID" value="Ma10_p16550.1"/>
    <property type="gene ID" value="Ma10_g16550"/>
</dbReference>
<gene>
    <name evidence="2" type="ORF">GSMUA_319470.1</name>
</gene>
<name>A0A804KX03_MUSAM</name>
<evidence type="ECO:0000313" key="3">
    <source>
        <dbReference type="EnsemblPlants" id="Ma10_p16550.1"/>
    </source>
</evidence>
<evidence type="ECO:0000313" key="2">
    <source>
        <dbReference type="EMBL" id="CAG1853721.1"/>
    </source>
</evidence>
<feature type="region of interest" description="Disordered" evidence="1">
    <location>
        <begin position="30"/>
        <end position="70"/>
    </location>
</feature>
<dbReference type="InParanoid" id="A0A804KX03"/>
<dbReference type="AlphaFoldDB" id="A0A804KX03"/>
<dbReference type="Proteomes" id="UP000012960">
    <property type="component" value="Unplaced"/>
</dbReference>
<accession>A0A804KX03</accession>
<keyword evidence="4" id="KW-1185">Reference proteome</keyword>
<evidence type="ECO:0000313" key="4">
    <source>
        <dbReference type="Proteomes" id="UP000012960"/>
    </source>
</evidence>
<protein>
    <submittedName>
        <fullName evidence="2">(wild Malaysian banana) hypothetical protein</fullName>
    </submittedName>
</protein>
<evidence type="ECO:0000256" key="1">
    <source>
        <dbReference type="SAM" id="MobiDB-lite"/>
    </source>
</evidence>